<name>A0A9N9GIG8_FUNMO</name>
<dbReference type="AlphaFoldDB" id="A0A9N9GIG8"/>
<evidence type="ECO:0000313" key="3">
    <source>
        <dbReference type="Proteomes" id="UP000789375"/>
    </source>
</evidence>
<dbReference type="Proteomes" id="UP000789375">
    <property type="component" value="Unassembled WGS sequence"/>
</dbReference>
<keyword evidence="3" id="KW-1185">Reference proteome</keyword>
<gene>
    <name evidence="2" type="ORF">FMOSSE_LOCUS9553</name>
</gene>
<reference evidence="2" key="1">
    <citation type="submission" date="2021-06" db="EMBL/GenBank/DDBJ databases">
        <authorList>
            <person name="Kallberg Y."/>
            <person name="Tangrot J."/>
            <person name="Rosling A."/>
        </authorList>
    </citation>
    <scope>NUCLEOTIDE SEQUENCE</scope>
    <source>
        <strain evidence="2">87-6 pot B 2015</strain>
    </source>
</reference>
<feature type="region of interest" description="Disordered" evidence="1">
    <location>
        <begin position="29"/>
        <end position="55"/>
    </location>
</feature>
<protein>
    <submittedName>
        <fullName evidence="2">209_t:CDS:1</fullName>
    </submittedName>
</protein>
<proteinExistence type="predicted"/>
<dbReference type="EMBL" id="CAJVPP010002828">
    <property type="protein sequence ID" value="CAG8612745.1"/>
    <property type="molecule type" value="Genomic_DNA"/>
</dbReference>
<accession>A0A9N9GIG8</accession>
<sequence>MNGQSSIDALEKLFSKLRLDYDVGYVINSDTEESTSDQDSPIWTDDSSSDSDSPTVKVYRKMNVTEAEGSLNDQGLVPARYGAHPTKYITEDRNKGLEFVNSIANEEEEHCLLRFRLPSRKYKRYRRKLVHQKGSKRFSNDIWHRETMPDGIGDDGEIGDSPPYNLPINVGVRNIEKFNSMVQEVKIVRED</sequence>
<comment type="caution">
    <text evidence="2">The sequence shown here is derived from an EMBL/GenBank/DDBJ whole genome shotgun (WGS) entry which is preliminary data.</text>
</comment>
<evidence type="ECO:0000313" key="2">
    <source>
        <dbReference type="EMBL" id="CAG8612745.1"/>
    </source>
</evidence>
<organism evidence="2 3">
    <name type="scientific">Funneliformis mosseae</name>
    <name type="common">Endomycorrhizal fungus</name>
    <name type="synonym">Glomus mosseae</name>
    <dbReference type="NCBI Taxonomy" id="27381"/>
    <lineage>
        <taxon>Eukaryota</taxon>
        <taxon>Fungi</taxon>
        <taxon>Fungi incertae sedis</taxon>
        <taxon>Mucoromycota</taxon>
        <taxon>Glomeromycotina</taxon>
        <taxon>Glomeromycetes</taxon>
        <taxon>Glomerales</taxon>
        <taxon>Glomeraceae</taxon>
        <taxon>Funneliformis</taxon>
    </lineage>
</organism>
<evidence type="ECO:0000256" key="1">
    <source>
        <dbReference type="SAM" id="MobiDB-lite"/>
    </source>
</evidence>